<dbReference type="Gene3D" id="2.40.70.10">
    <property type="entry name" value="Acid Proteases"/>
    <property type="match status" value="1"/>
</dbReference>
<sequence>MWHQKEDRAYHPQTNGLTERSNRTIANMLSMYMDLEQKNWDEMLPFITFAYNTAKQESTGFTPFFLIHGKEAETTLDTIFSYSSSPEGEEFIQNLGTRAEEARQIARHHIFKAQETNKTNYDARHTGKIYVRYFGPFRVTKKILDVTYEVEAVSEQVHFPRPTYKPIPTPLQYGKKTNVATSSEGEAAVVKNPSLTKAPNLEHNFVETIIYGVAFSALVHSGASFSTALEKATFKDEGITLRVDDGKKGTSLDRCTIGLSINGLRQPLEFIVLLCSNPSIIIVWDILEATNAVIDCGRADIRLEEDKDDLNSLATEDRVRKEQGERFHQDIKIIQQRYNDLWNQHMVAEYCWNLMQLSLPYTLLTINQNKGQLWIANSRPTSQIIPKGMSLRRIQVFDENHFTAISECSDPWREILVPRMIIRRTLHFFRNLISDEISEDQQSEVLSILKQFDKVFDTNNEAVRQTPLTKHKIETGDHRPIKDRPYRVSPTE</sequence>
<feature type="compositionally biased region" description="Basic and acidic residues" evidence="1">
    <location>
        <begin position="471"/>
        <end position="486"/>
    </location>
</feature>
<dbReference type="InterPro" id="IPR036397">
    <property type="entry name" value="RNaseH_sf"/>
</dbReference>
<dbReference type="InterPro" id="IPR021109">
    <property type="entry name" value="Peptidase_aspartic_dom_sf"/>
</dbReference>
<reference evidence="3 4" key="1">
    <citation type="submission" date="2022-01" db="EMBL/GenBank/DDBJ databases">
        <title>A chromosomal length assembly of Cordylochernes scorpioides.</title>
        <authorList>
            <person name="Zeh D."/>
            <person name="Zeh J."/>
        </authorList>
    </citation>
    <scope>NUCLEOTIDE SEQUENCE [LARGE SCALE GENOMIC DNA]</scope>
    <source>
        <strain evidence="3">IN4F17</strain>
        <tissue evidence="3">Whole Body</tissue>
    </source>
</reference>
<proteinExistence type="predicted"/>
<protein>
    <recommendedName>
        <fullName evidence="2">Integrase catalytic domain-containing protein</fullName>
    </recommendedName>
</protein>
<feature type="region of interest" description="Disordered" evidence="1">
    <location>
        <begin position="469"/>
        <end position="492"/>
    </location>
</feature>
<evidence type="ECO:0000313" key="3">
    <source>
        <dbReference type="EMBL" id="UYV81466.1"/>
    </source>
</evidence>
<dbReference type="Proteomes" id="UP001235939">
    <property type="component" value="Chromosome 20"/>
</dbReference>
<keyword evidence="4" id="KW-1185">Reference proteome</keyword>
<evidence type="ECO:0000256" key="1">
    <source>
        <dbReference type="SAM" id="MobiDB-lite"/>
    </source>
</evidence>
<name>A0ABY6LMC0_9ARAC</name>
<organism evidence="3 4">
    <name type="scientific">Cordylochernes scorpioides</name>
    <dbReference type="NCBI Taxonomy" id="51811"/>
    <lineage>
        <taxon>Eukaryota</taxon>
        <taxon>Metazoa</taxon>
        <taxon>Ecdysozoa</taxon>
        <taxon>Arthropoda</taxon>
        <taxon>Chelicerata</taxon>
        <taxon>Arachnida</taxon>
        <taxon>Pseudoscorpiones</taxon>
        <taxon>Cheliferoidea</taxon>
        <taxon>Chernetidae</taxon>
        <taxon>Cordylochernes</taxon>
    </lineage>
</organism>
<evidence type="ECO:0000259" key="2">
    <source>
        <dbReference type="PROSITE" id="PS50994"/>
    </source>
</evidence>
<gene>
    <name evidence="3" type="ORF">LAZ67_20001269</name>
</gene>
<accession>A0ABY6LMC0</accession>
<dbReference type="Gene3D" id="3.30.420.10">
    <property type="entry name" value="Ribonuclease H-like superfamily/Ribonuclease H"/>
    <property type="match status" value="1"/>
</dbReference>
<dbReference type="InterPro" id="IPR052160">
    <property type="entry name" value="Gypsy_RT_Integrase-like"/>
</dbReference>
<dbReference type="PANTHER" id="PTHR47266">
    <property type="entry name" value="ENDONUCLEASE-RELATED"/>
    <property type="match status" value="1"/>
</dbReference>
<dbReference type="SUPFAM" id="SSF53098">
    <property type="entry name" value="Ribonuclease H-like"/>
    <property type="match status" value="1"/>
</dbReference>
<dbReference type="InterPro" id="IPR001584">
    <property type="entry name" value="Integrase_cat-core"/>
</dbReference>
<dbReference type="PROSITE" id="PS50994">
    <property type="entry name" value="INTEGRASE"/>
    <property type="match status" value="1"/>
</dbReference>
<evidence type="ECO:0000313" key="4">
    <source>
        <dbReference type="Proteomes" id="UP001235939"/>
    </source>
</evidence>
<dbReference type="InterPro" id="IPR012337">
    <property type="entry name" value="RNaseH-like_sf"/>
</dbReference>
<dbReference type="EMBL" id="CP092882">
    <property type="protein sequence ID" value="UYV81466.1"/>
    <property type="molecule type" value="Genomic_DNA"/>
</dbReference>
<feature type="domain" description="Integrase catalytic" evidence="2">
    <location>
        <begin position="1"/>
        <end position="71"/>
    </location>
</feature>